<dbReference type="Proteomes" id="UP000235746">
    <property type="component" value="Unassembled WGS sequence"/>
</dbReference>
<evidence type="ECO:0000313" key="1">
    <source>
        <dbReference type="EMBL" id="PML59833.1"/>
    </source>
</evidence>
<accession>A0A2N7IN59</accession>
<organism evidence="1 2">
    <name type="scientific">Vibrio lentus</name>
    <dbReference type="NCBI Taxonomy" id="136468"/>
    <lineage>
        <taxon>Bacteria</taxon>
        <taxon>Pseudomonadati</taxon>
        <taxon>Pseudomonadota</taxon>
        <taxon>Gammaproteobacteria</taxon>
        <taxon>Vibrionales</taxon>
        <taxon>Vibrionaceae</taxon>
        <taxon>Vibrio</taxon>
    </lineage>
</organism>
<sequence length="464" mass="53334">MRTQFNCCKTYNCSNLANPDLSLYQTSSQLGFASYKCPLCGVFTPILENEPILSLTRQIESNQLQLPNVECPTCLKQTYTHAYGYTRIGTPRLKCQQCSSVFSLLSPNRIARTLQPLLALLLSGTLPCELLQKSQLNSKTFYVRIKQLSSLLRQLNQLYIQQYLGESEGCLSLHTASFTSLSRSGQGHSLKCWNLSTTECRYGFHVLDTDNLYLNRTQTETVGLYYLNTVEALPALSDSSFQMVQATYDKIFARTKFDELGYAIQAECQSNNGEILRPVYAAHAHWISLSKLLPKYHSFDFFLEHESFIRGGAITNLTPEVISCNYNLYYLYAQRSLAVTPSLIEHKSIGWWGETWSTQTRHYPSGYWDITFCALTANKKPTLEFNGVEWHQDYLEQLHQWLPLEHQKTLSYEMAKHWRTIFTYLYNFTYSQQRSAFFGEFDFTSITEIASALNQYAANSPHRK</sequence>
<name>A0A2N7IN59_9VIBR</name>
<comment type="caution">
    <text evidence="1">The sequence shown here is derived from an EMBL/GenBank/DDBJ whole genome shotgun (WGS) entry which is preliminary data.</text>
</comment>
<dbReference type="EMBL" id="MCYL01000001">
    <property type="protein sequence ID" value="PML59833.1"/>
    <property type="molecule type" value="Genomic_DNA"/>
</dbReference>
<reference evidence="2" key="1">
    <citation type="submission" date="2016-07" db="EMBL/GenBank/DDBJ databases">
        <title>Nontailed viruses are major unrecognized killers of bacteria in the ocean.</title>
        <authorList>
            <person name="Kauffman K."/>
            <person name="Hussain F."/>
            <person name="Yang J."/>
            <person name="Arevalo P."/>
            <person name="Brown J."/>
            <person name="Cutler M."/>
            <person name="Kelly L."/>
            <person name="Polz M.F."/>
        </authorList>
    </citation>
    <scope>NUCLEOTIDE SEQUENCE [LARGE SCALE GENOMIC DNA]</scope>
    <source>
        <strain evidence="2">10N.261.51.B8</strain>
    </source>
</reference>
<proteinExistence type="predicted"/>
<dbReference type="AlphaFoldDB" id="A0A2N7IN59"/>
<gene>
    <name evidence="1" type="ORF">BCT74_00070</name>
</gene>
<evidence type="ECO:0000313" key="2">
    <source>
        <dbReference type="Proteomes" id="UP000235746"/>
    </source>
</evidence>
<protein>
    <recommendedName>
        <fullName evidence="3">IS1 family transposase</fullName>
    </recommendedName>
</protein>
<evidence type="ECO:0008006" key="3">
    <source>
        <dbReference type="Google" id="ProtNLM"/>
    </source>
</evidence>